<accession>A0AAP0X3V9</accession>
<gene>
    <name evidence="1" type="ORF">L1049_017655</name>
</gene>
<dbReference type="InterPro" id="IPR050942">
    <property type="entry name" value="F-box_BR-signaling"/>
</dbReference>
<reference evidence="1 2" key="1">
    <citation type="journal article" date="2024" name="Plant J.">
        <title>Genome sequences and population genomics reveal climatic adaptation and genomic divergence between two closely related sweetgum species.</title>
        <authorList>
            <person name="Xu W.Q."/>
            <person name="Ren C.Q."/>
            <person name="Zhang X.Y."/>
            <person name="Comes H.P."/>
            <person name="Liu X.H."/>
            <person name="Li Y.G."/>
            <person name="Kettle C.J."/>
            <person name="Jalonen R."/>
            <person name="Gaisberger H."/>
            <person name="Ma Y.Z."/>
            <person name="Qiu Y.X."/>
        </authorList>
    </citation>
    <scope>NUCLEOTIDE SEQUENCE [LARGE SCALE GENOMIC DNA]</scope>
    <source>
        <strain evidence="1">Hangzhou</strain>
    </source>
</reference>
<evidence type="ECO:0008006" key="3">
    <source>
        <dbReference type="Google" id="ProtNLM"/>
    </source>
</evidence>
<sequence length="153" mass="17632">MADDDETHHCLTKTTSKSSNWAGLHSDPLEPILNRLSYVNVIRFEAVCSPWHSVQQAYISSNPSNTWFPQAPWPMLPPQAEKNGDIRFFHLEEKRVFALYKDDDTLKKELGGNRCLGSTHGWLCTWTKQLASLFLTPFRKLEFNFPPLKIFPP</sequence>
<dbReference type="AlphaFoldDB" id="A0AAP0X3V9"/>
<dbReference type="PANTHER" id="PTHR44259">
    <property type="entry name" value="OS07G0183000 PROTEIN-RELATED"/>
    <property type="match status" value="1"/>
</dbReference>
<organism evidence="1 2">
    <name type="scientific">Liquidambar formosana</name>
    <name type="common">Formosan gum</name>
    <dbReference type="NCBI Taxonomy" id="63359"/>
    <lineage>
        <taxon>Eukaryota</taxon>
        <taxon>Viridiplantae</taxon>
        <taxon>Streptophyta</taxon>
        <taxon>Embryophyta</taxon>
        <taxon>Tracheophyta</taxon>
        <taxon>Spermatophyta</taxon>
        <taxon>Magnoliopsida</taxon>
        <taxon>eudicotyledons</taxon>
        <taxon>Gunneridae</taxon>
        <taxon>Pentapetalae</taxon>
        <taxon>Saxifragales</taxon>
        <taxon>Altingiaceae</taxon>
        <taxon>Liquidambar</taxon>
    </lineage>
</organism>
<proteinExistence type="predicted"/>
<keyword evidence="2" id="KW-1185">Reference proteome</keyword>
<dbReference type="EMBL" id="JBBPBK010000003">
    <property type="protein sequence ID" value="KAK9289181.1"/>
    <property type="molecule type" value="Genomic_DNA"/>
</dbReference>
<evidence type="ECO:0000313" key="2">
    <source>
        <dbReference type="Proteomes" id="UP001415857"/>
    </source>
</evidence>
<dbReference type="Proteomes" id="UP001415857">
    <property type="component" value="Unassembled WGS sequence"/>
</dbReference>
<protein>
    <recommendedName>
        <fullName evidence="3">F-box protein</fullName>
    </recommendedName>
</protein>
<evidence type="ECO:0000313" key="1">
    <source>
        <dbReference type="EMBL" id="KAK9289181.1"/>
    </source>
</evidence>
<comment type="caution">
    <text evidence="1">The sequence shown here is derived from an EMBL/GenBank/DDBJ whole genome shotgun (WGS) entry which is preliminary data.</text>
</comment>
<dbReference type="PANTHER" id="PTHR44259:SF15">
    <property type="entry name" value="F-BOX PROTEIN KIB2-RELATED"/>
    <property type="match status" value="1"/>
</dbReference>
<name>A0AAP0X3V9_LIQFO</name>